<evidence type="ECO:0000313" key="3">
    <source>
        <dbReference type="Proteomes" id="UP000518681"/>
    </source>
</evidence>
<keyword evidence="1" id="KW-0472">Membrane</keyword>
<evidence type="ECO:0000256" key="1">
    <source>
        <dbReference type="SAM" id="Phobius"/>
    </source>
</evidence>
<reference evidence="2 3" key="1">
    <citation type="submission" date="2020-08" db="EMBL/GenBank/DDBJ databases">
        <title>Genomic Encyclopedia of Type Strains, Phase IV (KMG-V): Genome sequencing to study the core and pangenomes of soil and plant-associated prokaryotes.</title>
        <authorList>
            <person name="Whitman W."/>
        </authorList>
    </citation>
    <scope>NUCLEOTIDE SEQUENCE [LARGE SCALE GENOMIC DNA]</scope>
    <source>
        <strain evidence="2 3">SEMIA 4013</strain>
    </source>
</reference>
<dbReference type="Proteomes" id="UP000518681">
    <property type="component" value="Unassembled WGS sequence"/>
</dbReference>
<evidence type="ECO:0008006" key="4">
    <source>
        <dbReference type="Google" id="ProtNLM"/>
    </source>
</evidence>
<sequence length="137" mass="14707">MSLIGVCGVLILSALLRASRGVQPAGNFAQAALLAVSLFLAETGFVVAGFCFFCTALLLDYALTLVARKWSYEKEGIQFRARKEVLSGVCYCLLAVPLGAAVMFGPLPVSMLAFAVGIGLGFFIDRYRKLWGLPPRP</sequence>
<dbReference type="EMBL" id="JACIIK010000009">
    <property type="protein sequence ID" value="MBB6204385.1"/>
    <property type="molecule type" value="Genomic_DNA"/>
</dbReference>
<gene>
    <name evidence="2" type="ORF">GGD69_005279</name>
</gene>
<evidence type="ECO:0000313" key="2">
    <source>
        <dbReference type="EMBL" id="MBB6204385.1"/>
    </source>
</evidence>
<feature type="transmembrane region" description="Helical" evidence="1">
    <location>
        <begin position="110"/>
        <end position="127"/>
    </location>
</feature>
<accession>A0AAW3V4R8</accession>
<dbReference type="AlphaFoldDB" id="A0AAW3V4R8"/>
<feature type="transmembrane region" description="Helical" evidence="1">
    <location>
        <begin position="85"/>
        <end position="104"/>
    </location>
</feature>
<name>A0AAW3V4R8_9BURK</name>
<organism evidence="2 3">
    <name type="scientific">Paraburkholderia fungorum</name>
    <dbReference type="NCBI Taxonomy" id="134537"/>
    <lineage>
        <taxon>Bacteria</taxon>
        <taxon>Pseudomonadati</taxon>
        <taxon>Pseudomonadota</taxon>
        <taxon>Betaproteobacteria</taxon>
        <taxon>Burkholderiales</taxon>
        <taxon>Burkholderiaceae</taxon>
        <taxon>Paraburkholderia</taxon>
    </lineage>
</organism>
<feature type="transmembrane region" description="Helical" evidence="1">
    <location>
        <begin position="31"/>
        <end position="64"/>
    </location>
</feature>
<comment type="caution">
    <text evidence="2">The sequence shown here is derived from an EMBL/GenBank/DDBJ whole genome shotgun (WGS) entry which is preliminary data.</text>
</comment>
<proteinExistence type="predicted"/>
<protein>
    <recommendedName>
        <fullName evidence="4">Phosphatidate cytidylyltransferase</fullName>
    </recommendedName>
</protein>
<dbReference type="RefSeq" id="WP_183800860.1">
    <property type="nucleotide sequence ID" value="NZ_JACIII010000013.1"/>
</dbReference>
<keyword evidence="1" id="KW-1133">Transmembrane helix</keyword>
<keyword evidence="1" id="KW-0812">Transmembrane</keyword>